<comment type="caution">
    <text evidence="2">The sequence shown here is derived from an EMBL/GenBank/DDBJ whole genome shotgun (WGS) entry which is preliminary data.</text>
</comment>
<dbReference type="AlphaFoldDB" id="X0TBJ4"/>
<evidence type="ECO:0000256" key="1">
    <source>
        <dbReference type="SAM" id="Phobius"/>
    </source>
</evidence>
<protein>
    <recommendedName>
        <fullName evidence="3">Queuosine precursor transporter</fullName>
    </recommendedName>
</protein>
<evidence type="ECO:0000313" key="2">
    <source>
        <dbReference type="EMBL" id="GAF73435.1"/>
    </source>
</evidence>
<proteinExistence type="inferred from homology"/>
<keyword evidence="1" id="KW-1133">Transmembrane helix</keyword>
<feature type="transmembrane region" description="Helical" evidence="1">
    <location>
        <begin position="178"/>
        <end position="203"/>
    </location>
</feature>
<reference evidence="2" key="1">
    <citation type="journal article" date="2014" name="Front. Microbiol.">
        <title>High frequency of phylogenetically diverse reductive dehalogenase-homologous genes in deep subseafloor sedimentary metagenomes.</title>
        <authorList>
            <person name="Kawai M."/>
            <person name="Futagami T."/>
            <person name="Toyoda A."/>
            <person name="Takaki Y."/>
            <person name="Nishi S."/>
            <person name="Hori S."/>
            <person name="Arai W."/>
            <person name="Tsubouchi T."/>
            <person name="Morono Y."/>
            <person name="Uchiyama I."/>
            <person name="Ito T."/>
            <person name="Fujiyama A."/>
            <person name="Inagaki F."/>
            <person name="Takami H."/>
        </authorList>
    </citation>
    <scope>NUCLEOTIDE SEQUENCE</scope>
    <source>
        <strain evidence="2">Expedition CK06-06</strain>
    </source>
</reference>
<gene>
    <name evidence="2" type="ORF">S01H1_00538</name>
</gene>
<dbReference type="Pfam" id="PF02592">
    <property type="entry name" value="Vut_1"/>
    <property type="match status" value="1"/>
</dbReference>
<dbReference type="PANTHER" id="PTHR34300">
    <property type="entry name" value="QUEUOSINE PRECURSOR TRANSPORTER-RELATED"/>
    <property type="match status" value="1"/>
</dbReference>
<feature type="transmembrane region" description="Helical" evidence="1">
    <location>
        <begin position="12"/>
        <end position="29"/>
    </location>
</feature>
<keyword evidence="1" id="KW-0812">Transmembrane</keyword>
<dbReference type="NCBIfam" id="TIGR00697">
    <property type="entry name" value="queuosine precursor transporter"/>
    <property type="match status" value="1"/>
</dbReference>
<feature type="transmembrane region" description="Helical" evidence="1">
    <location>
        <begin position="69"/>
        <end position="93"/>
    </location>
</feature>
<dbReference type="PROSITE" id="PS51257">
    <property type="entry name" value="PROKAR_LIPOPROTEIN"/>
    <property type="match status" value="1"/>
</dbReference>
<dbReference type="EMBL" id="BARS01000193">
    <property type="protein sequence ID" value="GAF73435.1"/>
    <property type="molecule type" value="Genomic_DNA"/>
</dbReference>
<keyword evidence="1" id="KW-0472">Membrane</keyword>
<dbReference type="PANTHER" id="PTHR34300:SF2">
    <property type="entry name" value="QUEUOSINE PRECURSOR TRANSPORTER-RELATED"/>
    <property type="match status" value="1"/>
</dbReference>
<dbReference type="InterPro" id="IPR003744">
    <property type="entry name" value="YhhQ"/>
</dbReference>
<feature type="transmembrane region" description="Helical" evidence="1">
    <location>
        <begin position="153"/>
        <end position="172"/>
    </location>
</feature>
<name>X0TBJ4_9ZZZZ</name>
<organism evidence="2">
    <name type="scientific">marine sediment metagenome</name>
    <dbReference type="NCBI Taxonomy" id="412755"/>
    <lineage>
        <taxon>unclassified sequences</taxon>
        <taxon>metagenomes</taxon>
        <taxon>ecological metagenomes</taxon>
    </lineage>
</organism>
<accession>X0TBJ4</accession>
<feature type="transmembrane region" description="Helical" evidence="1">
    <location>
        <begin position="35"/>
        <end position="57"/>
    </location>
</feature>
<dbReference type="HAMAP" id="MF_02088">
    <property type="entry name" value="Q_prec_transport"/>
    <property type="match status" value="1"/>
</dbReference>
<feature type="transmembrane region" description="Helical" evidence="1">
    <location>
        <begin position="113"/>
        <end position="133"/>
    </location>
</feature>
<evidence type="ECO:0008006" key="3">
    <source>
        <dbReference type="Google" id="ProtNLM"/>
    </source>
</evidence>
<sequence>MKEHITLKEKIYIILTGIFVGCLIMSTVLARKPIIVGGLLVNFAVFVYAVTFVITDVVSEIWGRERAKFLIISGFISLVVAYAWTNLGLLWPGASFWEHQEAFTVILGSTSRVMTGGLIAYLVAQFYDVWIFLFLKRKTKGKHLWIRTNTSTFIAQTIDTFIFITIGFYGVLPLKPMIIGVLTIKISIALVTQFLVYLAVWILRKPAFELTPRETLESTT</sequence>